<dbReference type="CDD" id="cd12087">
    <property type="entry name" value="TM_EGFR-like"/>
    <property type="match status" value="1"/>
</dbReference>
<evidence type="ECO:0000256" key="2">
    <source>
        <dbReference type="SAM" id="MobiDB-lite"/>
    </source>
</evidence>
<dbReference type="InterPro" id="IPR033121">
    <property type="entry name" value="PEPTIDASE_A1"/>
</dbReference>
<name>A0AAD6YVH6_9AGAR</name>
<evidence type="ECO:0000313" key="6">
    <source>
        <dbReference type="Proteomes" id="UP001219525"/>
    </source>
</evidence>
<dbReference type="InterPro" id="IPR034164">
    <property type="entry name" value="Pepsin-like_dom"/>
</dbReference>
<comment type="similarity">
    <text evidence="1">Belongs to the peptidase A1 family.</text>
</comment>
<dbReference type="Proteomes" id="UP001219525">
    <property type="component" value="Unassembled WGS sequence"/>
</dbReference>
<feature type="transmembrane region" description="Helical" evidence="3">
    <location>
        <begin position="359"/>
        <end position="381"/>
    </location>
</feature>
<dbReference type="CDD" id="cd05471">
    <property type="entry name" value="pepsin_like"/>
    <property type="match status" value="1"/>
</dbReference>
<comment type="caution">
    <text evidence="5">The sequence shown here is derived from an EMBL/GenBank/DDBJ whole genome shotgun (WGS) entry which is preliminary data.</text>
</comment>
<dbReference type="InterPro" id="IPR021109">
    <property type="entry name" value="Peptidase_aspartic_dom_sf"/>
</dbReference>
<evidence type="ECO:0000313" key="5">
    <source>
        <dbReference type="EMBL" id="KAJ7230114.1"/>
    </source>
</evidence>
<dbReference type="PRINTS" id="PR00792">
    <property type="entry name" value="PEPSIN"/>
</dbReference>
<dbReference type="Gene3D" id="2.40.70.10">
    <property type="entry name" value="Acid Proteases"/>
    <property type="match status" value="2"/>
</dbReference>
<dbReference type="EMBL" id="JARJCW010000001">
    <property type="protein sequence ID" value="KAJ7230114.1"/>
    <property type="molecule type" value="Genomic_DNA"/>
</dbReference>
<organism evidence="5 6">
    <name type="scientific">Mycena pura</name>
    <dbReference type="NCBI Taxonomy" id="153505"/>
    <lineage>
        <taxon>Eukaryota</taxon>
        <taxon>Fungi</taxon>
        <taxon>Dikarya</taxon>
        <taxon>Basidiomycota</taxon>
        <taxon>Agaricomycotina</taxon>
        <taxon>Agaricomycetes</taxon>
        <taxon>Agaricomycetidae</taxon>
        <taxon>Agaricales</taxon>
        <taxon>Marasmiineae</taxon>
        <taxon>Mycenaceae</taxon>
        <taxon>Mycena</taxon>
    </lineage>
</organism>
<sequence>MIVHTGSADLVVAAASCTSGCPSNVARYDSTKSSTAVNKSTPITITYSLSSTNGFVFSDTVNMGAFTLQQVDFLQAVKMTQDFVDSPISGLMGLAGAAVAQTTTVPFWQALVADGQAAGEFGFWLSRSQTSGGIGGGFTFGGVNPLWYSGDIEFLDVTGKQGGYWTLDVSAITVQGQSVSVTTSTNLATFDTSTDIIVGPSADVAALWAKVPGSSASTSQGGFYQYPCSTAVNITVSFGGRAWAISPDDINFGPISSGSSQCFGAIISISDTGNSVPNWIFGINFLKNVYSVFRQTPAAVGFAQLSVGADGQGTPSPVPPSSTFSSTGPSLVSSSTSTASSSDSPASSTSHKKKSHTGAIAGAVVGGLVALALIAGILSFCMRRKPAYVSVSNAPPAPRAPPPLSFVADHNAPSPGPSMVARSPQLPFTATSTTTGPSSLADMKRAQAQAVPHYGDTHSAPDSIVQTPEGLHLAPGRAPASASAWQAGVSHIASPVSTVFSSRTSASAVPSMQGGADAQVLPPGARAPSAPSASLATTDPVILQELQSLRAEVHRLQFVAEGANIAPPSYHHGQAE</sequence>
<dbReference type="SUPFAM" id="SSF50630">
    <property type="entry name" value="Acid proteases"/>
    <property type="match status" value="1"/>
</dbReference>
<dbReference type="PANTHER" id="PTHR47966:SF51">
    <property type="entry name" value="BETA-SITE APP-CLEAVING ENZYME, ISOFORM A-RELATED"/>
    <property type="match status" value="1"/>
</dbReference>
<evidence type="ECO:0000256" key="3">
    <source>
        <dbReference type="SAM" id="Phobius"/>
    </source>
</evidence>
<feature type="domain" description="Peptidase A1" evidence="4">
    <location>
        <begin position="1"/>
        <end position="303"/>
    </location>
</feature>
<proteinExistence type="inferred from homology"/>
<keyword evidence="3" id="KW-0812">Transmembrane</keyword>
<gene>
    <name evidence="5" type="ORF">GGX14DRAFT_2110</name>
</gene>
<dbReference type="GO" id="GO:0006508">
    <property type="term" value="P:proteolysis"/>
    <property type="evidence" value="ECO:0007669"/>
    <property type="project" value="InterPro"/>
</dbReference>
<dbReference type="AlphaFoldDB" id="A0AAD6YVH6"/>
<accession>A0AAD6YVH6</accession>
<protein>
    <submittedName>
        <fullName evidence="5">Aspartic peptidase domain-containing protein</fullName>
    </submittedName>
</protein>
<feature type="region of interest" description="Disordered" evidence="2">
    <location>
        <begin position="311"/>
        <end position="356"/>
    </location>
</feature>
<keyword evidence="3" id="KW-0472">Membrane</keyword>
<reference evidence="5" key="1">
    <citation type="submission" date="2023-03" db="EMBL/GenBank/DDBJ databases">
        <title>Massive genome expansion in bonnet fungi (Mycena s.s.) driven by repeated elements and novel gene families across ecological guilds.</title>
        <authorList>
            <consortium name="Lawrence Berkeley National Laboratory"/>
            <person name="Harder C.B."/>
            <person name="Miyauchi S."/>
            <person name="Viragh M."/>
            <person name="Kuo A."/>
            <person name="Thoen E."/>
            <person name="Andreopoulos B."/>
            <person name="Lu D."/>
            <person name="Skrede I."/>
            <person name="Drula E."/>
            <person name="Henrissat B."/>
            <person name="Morin E."/>
            <person name="Kohler A."/>
            <person name="Barry K."/>
            <person name="LaButti K."/>
            <person name="Morin E."/>
            <person name="Salamov A."/>
            <person name="Lipzen A."/>
            <person name="Mereny Z."/>
            <person name="Hegedus B."/>
            <person name="Baldrian P."/>
            <person name="Stursova M."/>
            <person name="Weitz H."/>
            <person name="Taylor A."/>
            <person name="Grigoriev I.V."/>
            <person name="Nagy L.G."/>
            <person name="Martin F."/>
            <person name="Kauserud H."/>
        </authorList>
    </citation>
    <scope>NUCLEOTIDE SEQUENCE</scope>
    <source>
        <strain evidence="5">9144</strain>
    </source>
</reference>
<keyword evidence="3" id="KW-1133">Transmembrane helix</keyword>
<dbReference type="Gene3D" id="1.20.5.510">
    <property type="entry name" value="Single helix bin"/>
    <property type="match status" value="1"/>
</dbReference>
<keyword evidence="6" id="KW-1185">Reference proteome</keyword>
<dbReference type="InterPro" id="IPR001461">
    <property type="entry name" value="Aspartic_peptidase_A1"/>
</dbReference>
<evidence type="ECO:0000256" key="1">
    <source>
        <dbReference type="ARBA" id="ARBA00007447"/>
    </source>
</evidence>
<feature type="compositionally biased region" description="Low complexity" evidence="2">
    <location>
        <begin position="321"/>
        <end position="349"/>
    </location>
</feature>
<dbReference type="PROSITE" id="PS51767">
    <property type="entry name" value="PEPTIDASE_A1"/>
    <property type="match status" value="1"/>
</dbReference>
<dbReference type="PANTHER" id="PTHR47966">
    <property type="entry name" value="BETA-SITE APP-CLEAVING ENZYME, ISOFORM A-RELATED"/>
    <property type="match status" value="1"/>
</dbReference>
<dbReference type="Pfam" id="PF00026">
    <property type="entry name" value="Asp"/>
    <property type="match status" value="1"/>
</dbReference>
<dbReference type="GO" id="GO:0004190">
    <property type="term" value="F:aspartic-type endopeptidase activity"/>
    <property type="evidence" value="ECO:0007669"/>
    <property type="project" value="InterPro"/>
</dbReference>
<evidence type="ECO:0000259" key="4">
    <source>
        <dbReference type="PROSITE" id="PS51767"/>
    </source>
</evidence>